<keyword evidence="12 21" id="KW-0547">Nucleotide-binding</keyword>
<evidence type="ECO:0000256" key="10">
    <source>
        <dbReference type="ARBA" id="ARBA00022729"/>
    </source>
</evidence>
<dbReference type="SUPFAM" id="SSF56112">
    <property type="entry name" value="Protein kinase-like (PK-like)"/>
    <property type="match status" value="2"/>
</dbReference>
<evidence type="ECO:0000256" key="14">
    <source>
        <dbReference type="ARBA" id="ARBA00022840"/>
    </source>
</evidence>
<dbReference type="Pfam" id="PF00069">
    <property type="entry name" value="Pkinase"/>
    <property type="match status" value="1"/>
</dbReference>
<dbReference type="FunFam" id="3.30.200.20:FF:000432">
    <property type="entry name" value="LRR receptor-like serine/threonine-protein kinase EFR"/>
    <property type="match status" value="1"/>
</dbReference>
<keyword evidence="11" id="KW-0677">Repeat</keyword>
<evidence type="ECO:0000256" key="4">
    <source>
        <dbReference type="ARBA" id="ARBA00022475"/>
    </source>
</evidence>
<dbReference type="PROSITE" id="PS51450">
    <property type="entry name" value="LRR"/>
    <property type="match status" value="1"/>
</dbReference>
<dbReference type="SMART" id="SM00369">
    <property type="entry name" value="LRR_TYP"/>
    <property type="match status" value="9"/>
</dbReference>
<feature type="transmembrane region" description="Helical" evidence="22">
    <location>
        <begin position="426"/>
        <end position="449"/>
    </location>
</feature>
<evidence type="ECO:0000256" key="9">
    <source>
        <dbReference type="ARBA" id="ARBA00022692"/>
    </source>
</evidence>
<dbReference type="InterPro" id="IPR032675">
    <property type="entry name" value="LRR_dom_sf"/>
</dbReference>
<dbReference type="SUPFAM" id="SSF52058">
    <property type="entry name" value="L domain-like"/>
    <property type="match status" value="3"/>
</dbReference>
<keyword evidence="16 22" id="KW-0472">Membrane</keyword>
<dbReference type="Pfam" id="PF07714">
    <property type="entry name" value="PK_Tyr_Ser-Thr"/>
    <property type="match status" value="1"/>
</dbReference>
<dbReference type="GO" id="GO:0005524">
    <property type="term" value="F:ATP binding"/>
    <property type="evidence" value="ECO:0007669"/>
    <property type="project" value="UniProtKB-UniRule"/>
</dbReference>
<keyword evidence="6" id="KW-0597">Phosphoprotein</keyword>
<evidence type="ECO:0000256" key="11">
    <source>
        <dbReference type="ARBA" id="ARBA00022737"/>
    </source>
</evidence>
<evidence type="ECO:0000256" key="20">
    <source>
        <dbReference type="ARBA" id="ARBA00048679"/>
    </source>
</evidence>
<evidence type="ECO:0000256" key="19">
    <source>
        <dbReference type="ARBA" id="ARBA00047899"/>
    </source>
</evidence>
<dbReference type="PROSITE" id="PS00107">
    <property type="entry name" value="PROTEIN_KINASE_ATP"/>
    <property type="match status" value="1"/>
</dbReference>
<reference evidence="24" key="1">
    <citation type="submission" date="2022-08" db="EMBL/GenBank/DDBJ databases">
        <authorList>
            <person name="Gutierrez-Valencia J."/>
        </authorList>
    </citation>
    <scope>NUCLEOTIDE SEQUENCE</scope>
</reference>
<organism evidence="24 25">
    <name type="scientific">Linum tenue</name>
    <dbReference type="NCBI Taxonomy" id="586396"/>
    <lineage>
        <taxon>Eukaryota</taxon>
        <taxon>Viridiplantae</taxon>
        <taxon>Streptophyta</taxon>
        <taxon>Embryophyta</taxon>
        <taxon>Tracheophyta</taxon>
        <taxon>Spermatophyta</taxon>
        <taxon>Magnoliopsida</taxon>
        <taxon>eudicotyledons</taxon>
        <taxon>Gunneridae</taxon>
        <taxon>Pentapetalae</taxon>
        <taxon>rosids</taxon>
        <taxon>fabids</taxon>
        <taxon>Malpighiales</taxon>
        <taxon>Linaceae</taxon>
        <taxon>Linum</taxon>
    </lineage>
</organism>
<comment type="caution">
    <text evidence="24">The sequence shown here is derived from an EMBL/GenBank/DDBJ whole genome shotgun (WGS) entry which is preliminary data.</text>
</comment>
<evidence type="ECO:0000313" key="24">
    <source>
        <dbReference type="EMBL" id="CAI0396734.1"/>
    </source>
</evidence>
<dbReference type="InterPro" id="IPR011009">
    <property type="entry name" value="Kinase-like_dom_sf"/>
</dbReference>
<keyword evidence="10" id="KW-0732">Signal</keyword>
<evidence type="ECO:0000256" key="12">
    <source>
        <dbReference type="ARBA" id="ARBA00022741"/>
    </source>
</evidence>
<evidence type="ECO:0000256" key="6">
    <source>
        <dbReference type="ARBA" id="ARBA00022553"/>
    </source>
</evidence>
<evidence type="ECO:0000256" key="15">
    <source>
        <dbReference type="ARBA" id="ARBA00022989"/>
    </source>
</evidence>
<sequence length="1287" mass="139346">MYNNLHGEIPTSIFNLSTLLSLSFGFNKLHGNLPRNLGISLPNLQWLDVVDNQFSGSVPASLSNASNLVLLQLDTNNFTGSMPNMGSSHKLEYFRIYKNSLGSGKANDLSFLSSLTNASSLKSLIIHTNHFGGNLPEQIGNLSKSLEILSAGDNALEGSIPSGIQNLVNLQWLEVADNNLTGTIPSVIGNMQALRQLDVSGNRISGCIPPTFGNLTELIYLLLSDNSLWGEIPLVLENCQNLLYVELAYNNLSGVIPPQLVMSSSSLIYLDLSDNHLSGALPAEVGGLLNLEELDLSHNMLSGKIPTSLGSCAILDSLYLQDNLLQEIIPSSLGSLRGIQVLDISSNSLSGQIPKSFEGMKLLQLLNFSFNNLEGEVPSNGVFRNGSIISVAGNDKLCGGMAELNLPPCSFKQKKKTILSHKPIKIVLLAVIGLLFLAFMSSCLLIFWYKKRGKRDTLPVDDSQLLLSYHDLHKATDGFSATNLIGVGSFGSVYKGFIEANGIGSTIAVKVFNLQRSGASRSFMAECAALKNIRHRNLLRILTVCSGVDYQMNDFKALIYEFLANGSLEEWLHPVGTSTDEPPRILSFLQRFNAAIDVATAMDYLHHQSGTPIVHCDLKPNNVLLDMDMVAHVGDFGLARFLQSVVDPSPPGRASSSIGVKGTVGYAPPEYGMGNKVSIQGDVYSYGILLFEIFTGKRPADEIFKNDLSLRNFVGNALSEKLISKVVDPILLNELSLGQATHSNEANYNKCHILEEAVISILEIGVACSPDYPEERVSISEKLSGSISPHIGNLSFLRNLVLLNNSLSGGIPSEIGRLRRLQELRLSENSLEGEIPSNISGCSALTIFTVSRNKLVGQLPWQLGSLSKLQYFAGVYNNLTGSIPHSFGNMSSLMRFHAAYNQLSGKIFRISSSLNYFNLSHNNLSGTLPAEVGRLINLEVLDLSHNMLSGGIPTSLGSCVVLGALYLQDNLLQGIIPPSLGSLRGIQVLDISGNNLSVVGNGKLCGGMAELNLPPCNFIQKKKTFWRHKSIKIVILAVTGLLCLAVMVGTSTDEPPRTLSFLQRFNAAIDVATAMDYLHHQSGTPIVHCDLKPNNVLLDMDMVAHVGDFGLARFLQSVAEPSPLGHASSSIGVKGTVGYAPPEYGMGNKVSIQGDVYSYGVLLLEIFTGRRPTDEIFKNGLSQHGFVGNALSEKLIAKVVDPILFNELSLGPATHSYVNSSSNNSEEANYNKSHILEEALISILEIGVACSPDSPDERISMSEVVTRLVSLKRLLRDKLARRRMGGR</sequence>
<dbReference type="GO" id="GO:0004674">
    <property type="term" value="F:protein serine/threonine kinase activity"/>
    <property type="evidence" value="ECO:0007669"/>
    <property type="project" value="UniProtKB-KW"/>
</dbReference>
<feature type="transmembrane region" description="Helical" evidence="22">
    <location>
        <begin position="1031"/>
        <end position="1050"/>
    </location>
</feature>
<dbReference type="Gene3D" id="3.30.200.20">
    <property type="entry name" value="Phosphorylase Kinase, domain 1"/>
    <property type="match status" value="1"/>
</dbReference>
<evidence type="ECO:0000256" key="18">
    <source>
        <dbReference type="ARBA" id="ARBA00023180"/>
    </source>
</evidence>
<protein>
    <recommendedName>
        <fullName evidence="3">non-specific serine/threonine protein kinase</fullName>
        <ecNumber evidence="3">2.7.11.1</ecNumber>
    </recommendedName>
</protein>
<dbReference type="FunFam" id="3.80.10.10:FF:000288">
    <property type="entry name" value="LRR receptor-like serine/threonine-protein kinase EFR"/>
    <property type="match status" value="1"/>
</dbReference>
<comment type="subcellular location">
    <subcellularLocation>
        <location evidence="1">Cell membrane</location>
        <topology evidence="1">Single-pass membrane protein</topology>
    </subcellularLocation>
    <subcellularLocation>
        <location evidence="2">Membrane</location>
        <topology evidence="2">Single-pass type I membrane protein</topology>
    </subcellularLocation>
</comment>
<dbReference type="Pfam" id="PF00560">
    <property type="entry name" value="LRR_1"/>
    <property type="match status" value="6"/>
</dbReference>
<evidence type="ECO:0000256" key="8">
    <source>
        <dbReference type="ARBA" id="ARBA00022679"/>
    </source>
</evidence>
<evidence type="ECO:0000256" key="2">
    <source>
        <dbReference type="ARBA" id="ARBA00004479"/>
    </source>
</evidence>
<evidence type="ECO:0000256" key="16">
    <source>
        <dbReference type="ARBA" id="ARBA00023136"/>
    </source>
</evidence>
<evidence type="ECO:0000313" key="25">
    <source>
        <dbReference type="Proteomes" id="UP001154282"/>
    </source>
</evidence>
<dbReference type="Gene3D" id="1.10.510.10">
    <property type="entry name" value="Transferase(Phosphotransferase) domain 1"/>
    <property type="match status" value="2"/>
</dbReference>
<dbReference type="PRINTS" id="PR00019">
    <property type="entry name" value="LEURICHRPT"/>
</dbReference>
<keyword evidence="25" id="KW-1185">Reference proteome</keyword>
<dbReference type="Gene3D" id="3.80.10.10">
    <property type="entry name" value="Ribonuclease Inhibitor"/>
    <property type="match status" value="3"/>
</dbReference>
<keyword evidence="15 22" id="KW-1133">Transmembrane helix</keyword>
<dbReference type="Proteomes" id="UP001154282">
    <property type="component" value="Unassembled WGS sequence"/>
</dbReference>
<dbReference type="FunFam" id="3.80.10.10:FF:000095">
    <property type="entry name" value="LRR receptor-like serine/threonine-protein kinase GSO1"/>
    <property type="match status" value="1"/>
</dbReference>
<dbReference type="GO" id="GO:0005886">
    <property type="term" value="C:plasma membrane"/>
    <property type="evidence" value="ECO:0007669"/>
    <property type="project" value="UniProtKB-SubCell"/>
</dbReference>
<dbReference type="FunFam" id="1.10.510.10:FF:000358">
    <property type="entry name" value="Putative leucine-rich repeat receptor-like serine/threonine-protein kinase"/>
    <property type="match status" value="2"/>
</dbReference>
<dbReference type="PANTHER" id="PTHR48056">
    <property type="entry name" value="LRR RECEPTOR-LIKE SERINE/THREONINE-PROTEIN KINASE-RELATED"/>
    <property type="match status" value="1"/>
</dbReference>
<comment type="catalytic activity">
    <reaction evidence="20">
        <text>L-seryl-[protein] + ATP = O-phospho-L-seryl-[protein] + ADP + H(+)</text>
        <dbReference type="Rhea" id="RHEA:17989"/>
        <dbReference type="Rhea" id="RHEA-COMP:9863"/>
        <dbReference type="Rhea" id="RHEA-COMP:11604"/>
        <dbReference type="ChEBI" id="CHEBI:15378"/>
        <dbReference type="ChEBI" id="CHEBI:29999"/>
        <dbReference type="ChEBI" id="CHEBI:30616"/>
        <dbReference type="ChEBI" id="CHEBI:83421"/>
        <dbReference type="ChEBI" id="CHEBI:456216"/>
        <dbReference type="EC" id="2.7.11.1"/>
    </reaction>
</comment>
<keyword evidence="7" id="KW-0433">Leucine-rich repeat</keyword>
<evidence type="ECO:0000256" key="3">
    <source>
        <dbReference type="ARBA" id="ARBA00012513"/>
    </source>
</evidence>
<dbReference type="PANTHER" id="PTHR48056:SF89">
    <property type="entry name" value="OS06G0585982 PROTEIN"/>
    <property type="match status" value="1"/>
</dbReference>
<dbReference type="InterPro" id="IPR000719">
    <property type="entry name" value="Prot_kinase_dom"/>
</dbReference>
<evidence type="ECO:0000256" key="17">
    <source>
        <dbReference type="ARBA" id="ARBA00023170"/>
    </source>
</evidence>
<dbReference type="SMART" id="SM00220">
    <property type="entry name" value="S_TKc"/>
    <property type="match status" value="1"/>
</dbReference>
<keyword evidence="9 22" id="KW-0812">Transmembrane</keyword>
<feature type="domain" description="Protein kinase" evidence="23">
    <location>
        <begin position="876"/>
        <end position="1275"/>
    </location>
</feature>
<evidence type="ECO:0000256" key="5">
    <source>
        <dbReference type="ARBA" id="ARBA00022527"/>
    </source>
</evidence>
<proteinExistence type="predicted"/>
<dbReference type="InterPro" id="IPR017441">
    <property type="entry name" value="Protein_kinase_ATP_BS"/>
</dbReference>
<evidence type="ECO:0000256" key="1">
    <source>
        <dbReference type="ARBA" id="ARBA00004162"/>
    </source>
</evidence>
<keyword evidence="13" id="KW-0418">Kinase</keyword>
<dbReference type="InterPro" id="IPR003591">
    <property type="entry name" value="Leu-rich_rpt_typical-subtyp"/>
</dbReference>
<evidence type="ECO:0000259" key="23">
    <source>
        <dbReference type="PROSITE" id="PS50011"/>
    </source>
</evidence>
<evidence type="ECO:0000256" key="22">
    <source>
        <dbReference type="SAM" id="Phobius"/>
    </source>
</evidence>
<keyword evidence="18" id="KW-0325">Glycoprotein</keyword>
<gene>
    <name evidence="24" type="ORF">LITE_LOCUS9264</name>
</gene>
<dbReference type="EMBL" id="CAMGYJ010000003">
    <property type="protein sequence ID" value="CAI0396734.1"/>
    <property type="molecule type" value="Genomic_DNA"/>
</dbReference>
<feature type="binding site" evidence="21">
    <location>
        <position position="510"/>
    </location>
    <ligand>
        <name>ATP</name>
        <dbReference type="ChEBI" id="CHEBI:30616"/>
    </ligand>
</feature>
<accession>A0AAV0IGS5</accession>
<dbReference type="GO" id="GO:0033612">
    <property type="term" value="F:receptor serine/threonine kinase binding"/>
    <property type="evidence" value="ECO:0007669"/>
    <property type="project" value="TreeGrafter"/>
</dbReference>
<name>A0AAV0IGS5_9ROSI</name>
<dbReference type="InterPro" id="IPR008271">
    <property type="entry name" value="Ser/Thr_kinase_AS"/>
</dbReference>
<evidence type="ECO:0000256" key="21">
    <source>
        <dbReference type="PROSITE-ProRule" id="PRU10141"/>
    </source>
</evidence>
<dbReference type="Pfam" id="PF13855">
    <property type="entry name" value="LRR_8"/>
    <property type="match status" value="2"/>
</dbReference>
<comment type="catalytic activity">
    <reaction evidence="19">
        <text>L-threonyl-[protein] + ATP = O-phospho-L-threonyl-[protein] + ADP + H(+)</text>
        <dbReference type="Rhea" id="RHEA:46608"/>
        <dbReference type="Rhea" id="RHEA-COMP:11060"/>
        <dbReference type="Rhea" id="RHEA-COMP:11605"/>
        <dbReference type="ChEBI" id="CHEBI:15378"/>
        <dbReference type="ChEBI" id="CHEBI:30013"/>
        <dbReference type="ChEBI" id="CHEBI:30616"/>
        <dbReference type="ChEBI" id="CHEBI:61977"/>
        <dbReference type="ChEBI" id="CHEBI:456216"/>
        <dbReference type="EC" id="2.7.11.1"/>
    </reaction>
</comment>
<dbReference type="InterPro" id="IPR001245">
    <property type="entry name" value="Ser-Thr/Tyr_kinase_cat_dom"/>
</dbReference>
<evidence type="ECO:0000256" key="7">
    <source>
        <dbReference type="ARBA" id="ARBA00022614"/>
    </source>
</evidence>
<dbReference type="PROSITE" id="PS50011">
    <property type="entry name" value="PROTEIN_KINASE_DOM"/>
    <property type="match status" value="2"/>
</dbReference>
<feature type="domain" description="Protein kinase" evidence="23">
    <location>
        <begin position="479"/>
        <end position="791"/>
    </location>
</feature>
<dbReference type="InterPro" id="IPR001611">
    <property type="entry name" value="Leu-rich_rpt"/>
</dbReference>
<dbReference type="PROSITE" id="PS00108">
    <property type="entry name" value="PROTEIN_KINASE_ST"/>
    <property type="match status" value="2"/>
</dbReference>
<keyword evidence="8" id="KW-0808">Transferase</keyword>
<keyword evidence="5" id="KW-0723">Serine/threonine-protein kinase</keyword>
<keyword evidence="14 21" id="KW-0067">ATP-binding</keyword>
<dbReference type="EC" id="2.7.11.1" evidence="3"/>
<keyword evidence="4" id="KW-1003">Cell membrane</keyword>
<dbReference type="InterPro" id="IPR050647">
    <property type="entry name" value="Plant_LRR-RLKs"/>
</dbReference>
<keyword evidence="17" id="KW-0675">Receptor</keyword>
<evidence type="ECO:0000256" key="13">
    <source>
        <dbReference type="ARBA" id="ARBA00022777"/>
    </source>
</evidence>